<dbReference type="PANTHER" id="PTHR34853:SF1">
    <property type="entry name" value="LIPASE 5"/>
    <property type="match status" value="1"/>
</dbReference>
<dbReference type="Gene3D" id="1.10.260.130">
    <property type="match status" value="1"/>
</dbReference>
<name>A0A1B1K9L2_RHOOP</name>
<dbReference type="Proteomes" id="UP000186108">
    <property type="component" value="Chromosome"/>
</dbReference>
<feature type="signal peptide" evidence="1">
    <location>
        <begin position="1"/>
        <end position="30"/>
    </location>
</feature>
<evidence type="ECO:0000313" key="3">
    <source>
        <dbReference type="Proteomes" id="UP000186108"/>
    </source>
</evidence>
<sequence length="377" mass="39025">MTSSLGRRTGTVLAAALALSLLGAPTPAAAQTAGGDPGAVVVATPVAPDARPPGVADATYVTYWTTGPMNEPALSTGAVLLPPGEAPPGGWPVVSWAHGTVGIADKCAPTVTGKLVGPYVQHWLDQGYAVVATDYVGLGTPGVHPYLDGPTEAHSVIDMVRAARTVRPSLSNRWVAIGQSQGGHAALVAASMATTYAPDLDFRGTVATGAPSNLENLAPLVGPGFPQLPLTGSTVFVAYALAGLRASRPDLDIDSYLTPLGVDVLNRVESLCYEEAAPQLDGISIGQLMARPLDDPAVLAALRITLGVPVRGYDRPLFIGQGLFDDVVPIPLTWKLTADLTANGQQFVFRTYPTGHLYTMPASLPDTSAFVRSLFGT</sequence>
<evidence type="ECO:0000256" key="1">
    <source>
        <dbReference type="SAM" id="SignalP"/>
    </source>
</evidence>
<dbReference type="PIRSF" id="PIRSF029171">
    <property type="entry name" value="Esterase_LipA"/>
    <property type="match status" value="1"/>
</dbReference>
<dbReference type="InterPro" id="IPR029058">
    <property type="entry name" value="AB_hydrolase_fold"/>
</dbReference>
<dbReference type="GO" id="GO:0004806">
    <property type="term" value="F:triacylglycerol lipase activity"/>
    <property type="evidence" value="ECO:0007669"/>
    <property type="project" value="InterPro"/>
</dbReference>
<keyword evidence="1" id="KW-0732">Signal</keyword>
<reference evidence="2 3" key="1">
    <citation type="submission" date="2014-07" db="EMBL/GenBank/DDBJ databases">
        <authorList>
            <person name="Zhang J.E."/>
            <person name="Yang H."/>
            <person name="Guo J."/>
            <person name="Deng Z."/>
            <person name="Luo H."/>
            <person name="Luo M."/>
            <person name="Zhao B."/>
        </authorList>
    </citation>
    <scope>NUCLEOTIDE SEQUENCE [LARGE SCALE GENOMIC DNA]</scope>
    <source>
        <strain evidence="2 3">1CP</strain>
    </source>
</reference>
<dbReference type="AlphaFoldDB" id="A0A1B1K9L2"/>
<dbReference type="Pfam" id="PF03583">
    <property type="entry name" value="LIP"/>
    <property type="match status" value="1"/>
</dbReference>
<dbReference type="RefSeq" id="WP_065491642.1">
    <property type="nucleotide sequence ID" value="NZ_CP009111.1"/>
</dbReference>
<organism evidence="2 3">
    <name type="scientific">Rhodococcus opacus</name>
    <name type="common">Nocardia opaca</name>
    <dbReference type="NCBI Taxonomy" id="37919"/>
    <lineage>
        <taxon>Bacteria</taxon>
        <taxon>Bacillati</taxon>
        <taxon>Actinomycetota</taxon>
        <taxon>Actinomycetes</taxon>
        <taxon>Mycobacteriales</taxon>
        <taxon>Nocardiaceae</taxon>
        <taxon>Rhodococcus</taxon>
    </lineage>
</organism>
<accession>A0A1B1K9L2</accession>
<dbReference type="Gene3D" id="3.40.50.1820">
    <property type="entry name" value="alpha/beta hydrolase"/>
    <property type="match status" value="1"/>
</dbReference>
<dbReference type="PATRIC" id="fig|37919.13.peg.4845"/>
<feature type="chain" id="PRO_5008525338" description="Lipase" evidence="1">
    <location>
        <begin position="31"/>
        <end position="377"/>
    </location>
</feature>
<proteinExistence type="predicted"/>
<dbReference type="EMBL" id="CP009111">
    <property type="protein sequence ID" value="ANS29259.1"/>
    <property type="molecule type" value="Genomic_DNA"/>
</dbReference>
<evidence type="ECO:0008006" key="4">
    <source>
        <dbReference type="Google" id="ProtNLM"/>
    </source>
</evidence>
<dbReference type="GO" id="GO:0016042">
    <property type="term" value="P:lipid catabolic process"/>
    <property type="evidence" value="ECO:0007669"/>
    <property type="project" value="InterPro"/>
</dbReference>
<dbReference type="InterPro" id="IPR005152">
    <property type="entry name" value="Lipase_secreted"/>
</dbReference>
<gene>
    <name evidence="2" type="ORF">R1CP_22955</name>
</gene>
<evidence type="ECO:0000313" key="2">
    <source>
        <dbReference type="EMBL" id="ANS29259.1"/>
    </source>
</evidence>
<protein>
    <recommendedName>
        <fullName evidence="4">Lipase</fullName>
    </recommendedName>
</protein>
<dbReference type="PANTHER" id="PTHR34853">
    <property type="match status" value="1"/>
</dbReference>
<dbReference type="SUPFAM" id="SSF53474">
    <property type="entry name" value="alpha/beta-Hydrolases"/>
    <property type="match status" value="1"/>
</dbReference>